<keyword evidence="17" id="KW-1185">Reference proteome</keyword>
<keyword evidence="6 12" id="KW-0479">Metal-binding</keyword>
<comment type="cofactor">
    <cofactor evidence="12 13 14">
        <name>Zn(2+)</name>
        <dbReference type="ChEBI" id="CHEBI:29105"/>
    </cofactor>
    <text evidence="12 13 14">Binds 1 zinc ion per monomer.</text>
</comment>
<evidence type="ECO:0000259" key="15">
    <source>
        <dbReference type="PROSITE" id="PS50880"/>
    </source>
</evidence>
<dbReference type="Pfam" id="PF10410">
    <property type="entry name" value="DnaB_bind"/>
    <property type="match status" value="1"/>
</dbReference>
<keyword evidence="10 12" id="KW-0238">DNA-binding</keyword>
<dbReference type="EC" id="2.7.7.101" evidence="12"/>
<dbReference type="STRING" id="883161.HMPREF9306_01466"/>
<evidence type="ECO:0000256" key="11">
    <source>
        <dbReference type="ARBA" id="ARBA00023163"/>
    </source>
</evidence>
<dbReference type="RefSeq" id="WP_016456291.1">
    <property type="nucleotide sequence ID" value="NZ_KE150269.1"/>
</dbReference>
<dbReference type="InterPro" id="IPR006171">
    <property type="entry name" value="TOPRIM_dom"/>
</dbReference>
<dbReference type="NCBIfam" id="TIGR01391">
    <property type="entry name" value="dnaG"/>
    <property type="match status" value="1"/>
</dbReference>
<dbReference type="Pfam" id="PF08275">
    <property type="entry name" value="DNAG_N"/>
    <property type="match status" value="1"/>
</dbReference>
<dbReference type="InterPro" id="IPR030846">
    <property type="entry name" value="DnaG_bac"/>
</dbReference>
<keyword evidence="4 12" id="KW-0548">Nucleotidyltransferase</keyword>
<evidence type="ECO:0000256" key="12">
    <source>
        <dbReference type="HAMAP-Rule" id="MF_00974"/>
    </source>
</evidence>
<comment type="domain">
    <text evidence="12">Contains an N-terminal zinc-binding domain, a central core domain that contains the primase activity, and a C-terminal DnaB-binding domain.</text>
</comment>
<evidence type="ECO:0000256" key="6">
    <source>
        <dbReference type="ARBA" id="ARBA00022723"/>
    </source>
</evidence>
<dbReference type="InterPro" id="IPR019475">
    <property type="entry name" value="DNA_primase_DnaB-bd"/>
</dbReference>
<dbReference type="Pfam" id="PF13662">
    <property type="entry name" value="Toprim_4"/>
    <property type="match status" value="1"/>
</dbReference>
<dbReference type="SUPFAM" id="SSF57783">
    <property type="entry name" value="Zinc beta-ribbon"/>
    <property type="match status" value="1"/>
</dbReference>
<dbReference type="OrthoDB" id="9803773at2"/>
<dbReference type="SUPFAM" id="SSF56731">
    <property type="entry name" value="DNA primase core"/>
    <property type="match status" value="1"/>
</dbReference>
<evidence type="ECO:0000256" key="4">
    <source>
        <dbReference type="ARBA" id="ARBA00022695"/>
    </source>
</evidence>
<organism evidence="16 17">
    <name type="scientific">Propionimicrobium lymphophilum ACS-093-V-SCH5</name>
    <dbReference type="NCBI Taxonomy" id="883161"/>
    <lineage>
        <taxon>Bacteria</taxon>
        <taxon>Bacillati</taxon>
        <taxon>Actinomycetota</taxon>
        <taxon>Actinomycetes</taxon>
        <taxon>Propionibacteriales</taxon>
        <taxon>Propionibacteriaceae</taxon>
        <taxon>Propionimicrobium</taxon>
    </lineage>
</organism>
<evidence type="ECO:0000256" key="14">
    <source>
        <dbReference type="PIRSR" id="PIRSR002811-1"/>
    </source>
</evidence>
<dbReference type="AlphaFoldDB" id="S2WW21"/>
<accession>S2WW21</accession>
<proteinExistence type="inferred from homology"/>
<dbReference type="PIRSF" id="PIRSF002811">
    <property type="entry name" value="DnaG"/>
    <property type="match status" value="1"/>
</dbReference>
<keyword evidence="11 12" id="KW-0804">Transcription</keyword>
<evidence type="ECO:0000256" key="1">
    <source>
        <dbReference type="ARBA" id="ARBA00022478"/>
    </source>
</evidence>
<comment type="catalytic activity">
    <reaction evidence="12">
        <text>ssDNA + n NTP = ssDNA/pppN(pN)n-1 hybrid + (n-1) diphosphate.</text>
        <dbReference type="EC" id="2.7.7.101"/>
    </reaction>
</comment>
<dbReference type="GO" id="GO:0008270">
    <property type="term" value="F:zinc ion binding"/>
    <property type="evidence" value="ECO:0007669"/>
    <property type="project" value="UniProtKB-UniRule"/>
</dbReference>
<evidence type="ECO:0000256" key="7">
    <source>
        <dbReference type="ARBA" id="ARBA00022771"/>
    </source>
</evidence>
<evidence type="ECO:0000256" key="2">
    <source>
        <dbReference type="ARBA" id="ARBA00022515"/>
    </source>
</evidence>
<sequence>MAGLISNDDIALVRERANIVSVVSDYVTLRPAGSDSMKGLCPFHDEKTPSFQVTPSRGLFYCFGCGEGGDVITFLRKINNLDFVEAVQLLADKVGVELRQTEDSGPRVNVGARARILAANGAAADFYASQIEKSDNDVFREFAMGRGFNKQACRHFGMGYAPKGGRALHNALNHAGFDDKTLMQAGLIRQNGWDYFQGRVVWPIRDSANSVLGFGARRVFDDDRMPAKYLNTPETPVYKKSNVLYGLDLARRQIGKQAQAVIVEGYTDVMAAHLSGVETAVASCGTAFGEGHARLIRRLMGASDAFHGEVIFTFDGDAAGQKAALKVFDLDQEFTSQTYVAVEPSGLDPCDLRLQHGEAAVRELIGRRVPLYRFVMDNIVSKYDLDRADGRLDAVREASGLIKSVRDQSLIPGYLRELAQMVGMDPNDVRQIVNRTNRVNIPPENQRRRRPAQISAAQNAATLMPMPDRNDRRIGVERGTLKLMLQAPTTFDTSWNSLTPEDFTHPAYRALAENILNVGFQASNWPQAVNDSLEDESLRKLQLSLIVEEVLAQPSEDYATAYVARLKLITTNRKLANLRSKLQRLNPVQNPKEHKDLFAQLLTLETDRRRYQAESLGVEE</sequence>
<comment type="function">
    <text evidence="12 13">RNA polymerase that catalyzes the synthesis of short RNA molecules used as primers for DNA polymerase during DNA replication.</text>
</comment>
<dbReference type="GO" id="GO:0003899">
    <property type="term" value="F:DNA-directed RNA polymerase activity"/>
    <property type="evidence" value="ECO:0007669"/>
    <property type="project" value="UniProtKB-UniRule"/>
</dbReference>
<evidence type="ECO:0000256" key="5">
    <source>
        <dbReference type="ARBA" id="ARBA00022705"/>
    </source>
</evidence>
<dbReference type="FunFam" id="3.90.580.10:FF:000001">
    <property type="entry name" value="DNA primase"/>
    <property type="match status" value="1"/>
</dbReference>
<dbReference type="Pfam" id="PF08278">
    <property type="entry name" value="DnaG_DnaB_bind"/>
    <property type="match status" value="1"/>
</dbReference>
<dbReference type="PATRIC" id="fig|883161.3.peg.1454"/>
<evidence type="ECO:0000256" key="13">
    <source>
        <dbReference type="PIRNR" id="PIRNR002811"/>
    </source>
</evidence>
<dbReference type="InterPro" id="IPR016136">
    <property type="entry name" value="DNA_helicase_N/primase_C"/>
</dbReference>
<comment type="subunit">
    <text evidence="12">Monomer. Interacts with DnaB.</text>
</comment>
<dbReference type="PANTHER" id="PTHR30313:SF2">
    <property type="entry name" value="DNA PRIMASE"/>
    <property type="match status" value="1"/>
</dbReference>
<dbReference type="InterPro" id="IPR013173">
    <property type="entry name" value="DNA_primase_DnaG_DnaB-bd_dom"/>
</dbReference>
<keyword evidence="2 12" id="KW-0639">Primosome</keyword>
<dbReference type="HAMAP" id="MF_00974">
    <property type="entry name" value="DNA_primase_DnaG"/>
    <property type="match status" value="1"/>
</dbReference>
<comment type="caution">
    <text evidence="16">The sequence shown here is derived from an EMBL/GenBank/DDBJ whole genome shotgun (WGS) entry which is preliminary data.</text>
</comment>
<keyword evidence="3 12" id="KW-0808">Transferase</keyword>
<evidence type="ECO:0000256" key="3">
    <source>
        <dbReference type="ARBA" id="ARBA00022679"/>
    </source>
</evidence>
<keyword evidence="8 12" id="KW-0862">Zinc</keyword>
<dbReference type="Gene3D" id="3.40.1360.10">
    <property type="match status" value="1"/>
</dbReference>
<keyword evidence="7 12" id="KW-0863">Zinc-finger</keyword>
<dbReference type="GO" id="GO:0006269">
    <property type="term" value="P:DNA replication, synthesis of primer"/>
    <property type="evidence" value="ECO:0007669"/>
    <property type="project" value="UniProtKB-UniRule"/>
</dbReference>
<dbReference type="SMART" id="SM00493">
    <property type="entry name" value="TOPRIM"/>
    <property type="match status" value="1"/>
</dbReference>
<dbReference type="InterPro" id="IPR036977">
    <property type="entry name" value="DNA_primase_Znf_CHC2"/>
</dbReference>
<dbReference type="PANTHER" id="PTHR30313">
    <property type="entry name" value="DNA PRIMASE"/>
    <property type="match status" value="1"/>
</dbReference>
<dbReference type="GO" id="GO:0005737">
    <property type="term" value="C:cytoplasm"/>
    <property type="evidence" value="ECO:0007669"/>
    <property type="project" value="TreeGrafter"/>
</dbReference>
<feature type="zinc finger region" description="CHC2-type" evidence="12 14">
    <location>
        <begin position="41"/>
        <end position="65"/>
    </location>
</feature>
<dbReference type="InterPro" id="IPR037068">
    <property type="entry name" value="DNA_primase_core_N_sf"/>
</dbReference>
<dbReference type="Pfam" id="PF01807">
    <property type="entry name" value="Zn_ribbon_DnaG"/>
    <property type="match status" value="1"/>
</dbReference>
<reference evidence="16 17" key="1">
    <citation type="submission" date="2013-04" db="EMBL/GenBank/DDBJ databases">
        <title>The Genome Sequence of Propionimicrobium lymphophilum ACS-093-V-SCH5.</title>
        <authorList>
            <consortium name="The Broad Institute Genomics Platform"/>
            <person name="Earl A."/>
            <person name="Ward D."/>
            <person name="Feldgarden M."/>
            <person name="Gevers D."/>
            <person name="Saerens B."/>
            <person name="Vaneechoutte M."/>
            <person name="Walker B."/>
            <person name="Young S."/>
            <person name="Zeng Q."/>
            <person name="Gargeya S."/>
            <person name="Fitzgerald M."/>
            <person name="Haas B."/>
            <person name="Abouelleil A."/>
            <person name="Allen A.W."/>
            <person name="Alvarado L."/>
            <person name="Arachchi H.M."/>
            <person name="Berlin A.M."/>
            <person name="Chapman S.B."/>
            <person name="Gainer-Dewar J."/>
            <person name="Goldberg J."/>
            <person name="Griggs A."/>
            <person name="Gujja S."/>
            <person name="Hansen M."/>
            <person name="Howarth C."/>
            <person name="Imamovic A."/>
            <person name="Ireland A."/>
            <person name="Larimer J."/>
            <person name="McCowan C."/>
            <person name="Murphy C."/>
            <person name="Pearson M."/>
            <person name="Poon T.W."/>
            <person name="Priest M."/>
            <person name="Roberts A."/>
            <person name="Saif S."/>
            <person name="Shea T."/>
            <person name="Sisk P."/>
            <person name="Sykes S."/>
            <person name="Wortman J."/>
            <person name="Nusbaum C."/>
            <person name="Birren B."/>
        </authorList>
    </citation>
    <scope>NUCLEOTIDE SEQUENCE [LARGE SCALE GENOMIC DNA]</scope>
    <source>
        <strain evidence="16 17">ACS-093-V-SCH5</strain>
    </source>
</reference>
<dbReference type="Proteomes" id="UP000014417">
    <property type="component" value="Unassembled WGS sequence"/>
</dbReference>
<dbReference type="GO" id="GO:0003677">
    <property type="term" value="F:DNA binding"/>
    <property type="evidence" value="ECO:0007669"/>
    <property type="project" value="UniProtKB-KW"/>
</dbReference>
<dbReference type="HOGENOM" id="CLU_013501_3_1_11"/>
<comment type="similarity">
    <text evidence="12 13">Belongs to the DnaG primase family.</text>
</comment>
<name>S2WW21_9ACTN</name>
<feature type="domain" description="Toprim" evidence="15">
    <location>
        <begin position="258"/>
        <end position="346"/>
    </location>
</feature>
<keyword evidence="5 12" id="KW-0235">DNA replication</keyword>
<dbReference type="CDD" id="cd03364">
    <property type="entry name" value="TOPRIM_DnaG_primases"/>
    <property type="match status" value="1"/>
</dbReference>
<protein>
    <recommendedName>
        <fullName evidence="12 13">DNA primase</fullName>
        <ecNumber evidence="12">2.7.7.101</ecNumber>
    </recommendedName>
</protein>
<dbReference type="PROSITE" id="PS50880">
    <property type="entry name" value="TOPRIM"/>
    <property type="match status" value="1"/>
</dbReference>
<dbReference type="InterPro" id="IPR034151">
    <property type="entry name" value="TOPRIM_DnaG_bac"/>
</dbReference>
<keyword evidence="1 12" id="KW-0240">DNA-directed RNA polymerase</keyword>
<dbReference type="InterPro" id="IPR006295">
    <property type="entry name" value="DNA_primase_DnaG"/>
</dbReference>
<dbReference type="Gene3D" id="3.90.980.10">
    <property type="entry name" value="DNA primase, catalytic core, N-terminal domain"/>
    <property type="match status" value="1"/>
</dbReference>
<dbReference type="Gene3D" id="1.10.860.10">
    <property type="entry name" value="DNAb Helicase, Chain A"/>
    <property type="match status" value="1"/>
</dbReference>
<gene>
    <name evidence="12" type="primary">dnaG</name>
    <name evidence="16" type="ORF">HMPREF9306_01466</name>
</gene>
<evidence type="ECO:0000313" key="17">
    <source>
        <dbReference type="Proteomes" id="UP000014417"/>
    </source>
</evidence>
<keyword evidence="9" id="KW-0460">Magnesium</keyword>
<dbReference type="GO" id="GO:1990077">
    <property type="term" value="C:primosome complex"/>
    <property type="evidence" value="ECO:0007669"/>
    <property type="project" value="UniProtKB-KW"/>
</dbReference>
<dbReference type="Gene3D" id="3.90.580.10">
    <property type="entry name" value="Zinc finger, CHC2-type domain"/>
    <property type="match status" value="1"/>
</dbReference>
<evidence type="ECO:0000256" key="9">
    <source>
        <dbReference type="ARBA" id="ARBA00022842"/>
    </source>
</evidence>
<dbReference type="InterPro" id="IPR050219">
    <property type="entry name" value="DnaG_primase"/>
</dbReference>
<evidence type="ECO:0000256" key="10">
    <source>
        <dbReference type="ARBA" id="ARBA00023125"/>
    </source>
</evidence>
<dbReference type="InterPro" id="IPR002694">
    <property type="entry name" value="Znf_CHC2"/>
</dbReference>
<evidence type="ECO:0000256" key="8">
    <source>
        <dbReference type="ARBA" id="ARBA00022833"/>
    </source>
</evidence>
<dbReference type="SMART" id="SM00400">
    <property type="entry name" value="ZnF_CHCC"/>
    <property type="match status" value="1"/>
</dbReference>
<dbReference type="EMBL" id="AGZR01000009">
    <property type="protein sequence ID" value="EPD31909.1"/>
    <property type="molecule type" value="Genomic_DNA"/>
</dbReference>
<evidence type="ECO:0000313" key="16">
    <source>
        <dbReference type="EMBL" id="EPD31909.1"/>
    </source>
</evidence>
<dbReference type="InterPro" id="IPR013264">
    <property type="entry name" value="DNAG_N"/>
</dbReference>
<dbReference type="GO" id="GO:0000428">
    <property type="term" value="C:DNA-directed RNA polymerase complex"/>
    <property type="evidence" value="ECO:0007669"/>
    <property type="project" value="UniProtKB-KW"/>
</dbReference>